<reference evidence="1 2" key="1">
    <citation type="journal article" date="2019" name="Int. J. Syst. Evol. Microbiol.">
        <title>The Global Catalogue of Microorganisms (GCM) 10K type strain sequencing project: providing services to taxonomists for standard genome sequencing and annotation.</title>
        <authorList>
            <consortium name="The Broad Institute Genomics Platform"/>
            <consortium name="The Broad Institute Genome Sequencing Center for Infectious Disease"/>
            <person name="Wu L."/>
            <person name="Ma J."/>
        </authorList>
    </citation>
    <scope>NUCLEOTIDE SEQUENCE [LARGE SCALE GENOMIC DNA]</scope>
    <source>
        <strain evidence="1 2">JCM 12928</strain>
    </source>
</reference>
<protein>
    <submittedName>
        <fullName evidence="1">Uncharacterized protein</fullName>
    </submittedName>
</protein>
<proteinExistence type="predicted"/>
<organism evidence="1 2">
    <name type="scientific">Brevundimonas kwangchunensis</name>
    <dbReference type="NCBI Taxonomy" id="322163"/>
    <lineage>
        <taxon>Bacteria</taxon>
        <taxon>Pseudomonadati</taxon>
        <taxon>Pseudomonadota</taxon>
        <taxon>Alphaproteobacteria</taxon>
        <taxon>Caulobacterales</taxon>
        <taxon>Caulobacteraceae</taxon>
        <taxon>Brevundimonas</taxon>
    </lineage>
</organism>
<dbReference type="EMBL" id="BAAAGA010000010">
    <property type="protein sequence ID" value="GAA0630463.1"/>
    <property type="molecule type" value="Genomic_DNA"/>
</dbReference>
<evidence type="ECO:0000313" key="1">
    <source>
        <dbReference type="EMBL" id="GAA0630463.1"/>
    </source>
</evidence>
<sequence length="46" mass="5419">MIELIEMIDTEIFDTPVRLSTGDLFVECGEGWRRRDEAFVDREAEQ</sequence>
<dbReference type="Proteomes" id="UP001501352">
    <property type="component" value="Unassembled WGS sequence"/>
</dbReference>
<dbReference type="RefSeq" id="WP_343794820.1">
    <property type="nucleotide sequence ID" value="NZ_BAAAGA010000010.1"/>
</dbReference>
<keyword evidence="2" id="KW-1185">Reference proteome</keyword>
<accession>A0ABN1H6J3</accession>
<comment type="caution">
    <text evidence="1">The sequence shown here is derived from an EMBL/GenBank/DDBJ whole genome shotgun (WGS) entry which is preliminary data.</text>
</comment>
<evidence type="ECO:0000313" key="2">
    <source>
        <dbReference type="Proteomes" id="UP001501352"/>
    </source>
</evidence>
<gene>
    <name evidence="1" type="ORF">GCM10009422_29990</name>
</gene>
<name>A0ABN1H6J3_9CAUL</name>